<dbReference type="PROSITE" id="PS51689">
    <property type="entry name" value="SAM_RNA_A_N6_MT"/>
    <property type="match status" value="1"/>
</dbReference>
<comment type="caution">
    <text evidence="7">The sequence shown here is derived from an EMBL/GenBank/DDBJ whole genome shotgun (WGS) entry which is preliminary data.</text>
</comment>
<feature type="binding site" evidence="5">
    <location>
        <position position="60"/>
    </location>
    <ligand>
        <name>S-adenosyl-L-methionine</name>
        <dbReference type="ChEBI" id="CHEBI:59789"/>
    </ligand>
</feature>
<evidence type="ECO:0000256" key="3">
    <source>
        <dbReference type="ARBA" id="ARBA00022691"/>
    </source>
</evidence>
<dbReference type="EMBL" id="JAVLVT010000001">
    <property type="protein sequence ID" value="MDS1269297.1"/>
    <property type="molecule type" value="Genomic_DNA"/>
</dbReference>
<keyword evidence="2 5" id="KW-0808">Transferase</keyword>
<evidence type="ECO:0000256" key="2">
    <source>
        <dbReference type="ARBA" id="ARBA00022679"/>
    </source>
</evidence>
<dbReference type="PANTHER" id="PTHR11727">
    <property type="entry name" value="DIMETHYLADENOSINE TRANSFERASE"/>
    <property type="match status" value="1"/>
</dbReference>
<dbReference type="InterPro" id="IPR029063">
    <property type="entry name" value="SAM-dependent_MTases_sf"/>
</dbReference>
<sequence>MSQPARRALSQNFLVDSRVAHAVVRTAGDQLDLPTLEIGAGTGALTRLLAPRCRKLTLHERDPELVAQLRRRFAQYPRVRCVQGDFLRTQAPRTPFTVVGNIPYARTSAIVNWCLEANELRSATLVTQLEYARKRTGEFGTWTRVTVLSWPEFEWRLVRRVPRHSFRPVPRVDSAILQIRRRSQPLVEPRSLPGYRQLVRLGFSGRGGGIGPSLRQQLPRNPLHRALAGAGVEPTTPVGLVAPQQWQTVFHMLRTGGHL</sequence>
<proteinExistence type="inferred from homology"/>
<protein>
    <submittedName>
        <fullName evidence="7">ErmE/ErmH/ErmO/ErmR family 23S rRNA (Adenine(2058)-N(6))-methyltransferase</fullName>
    </submittedName>
</protein>
<feature type="binding site" evidence="5">
    <location>
        <position position="14"/>
    </location>
    <ligand>
        <name>S-adenosyl-L-methionine</name>
        <dbReference type="ChEBI" id="CHEBI:59789"/>
    </ligand>
</feature>
<dbReference type="Pfam" id="PF00398">
    <property type="entry name" value="RrnaAD"/>
    <property type="match status" value="1"/>
</dbReference>
<comment type="similarity">
    <text evidence="5">Belongs to the class I-like SAM-binding methyltransferase superfamily. rRNA adenine N(6)-methyltransferase family.</text>
</comment>
<dbReference type="InterPro" id="IPR001737">
    <property type="entry name" value="KsgA/Erm"/>
</dbReference>
<evidence type="ECO:0000256" key="4">
    <source>
        <dbReference type="ARBA" id="ARBA00022884"/>
    </source>
</evidence>
<dbReference type="Gene3D" id="3.40.50.150">
    <property type="entry name" value="Vaccinia Virus protein VP39"/>
    <property type="match status" value="1"/>
</dbReference>
<feature type="binding site" evidence="5">
    <location>
        <position position="39"/>
    </location>
    <ligand>
        <name>S-adenosyl-L-methionine</name>
        <dbReference type="ChEBI" id="CHEBI:59789"/>
    </ligand>
</feature>
<keyword evidence="3 5" id="KW-0949">S-adenosyl-L-methionine</keyword>
<feature type="binding site" evidence="5">
    <location>
        <position position="85"/>
    </location>
    <ligand>
        <name>S-adenosyl-L-methionine</name>
        <dbReference type="ChEBI" id="CHEBI:59789"/>
    </ligand>
</feature>
<dbReference type="NCBIfam" id="NF000337">
    <property type="entry name" value="erm_SHROVE"/>
    <property type="match status" value="1"/>
</dbReference>
<dbReference type="NCBIfam" id="NF000499">
    <property type="entry name" value="Erm23S_rRNA_broad"/>
    <property type="match status" value="1"/>
</dbReference>
<evidence type="ECO:0000259" key="6">
    <source>
        <dbReference type="SMART" id="SM00650"/>
    </source>
</evidence>
<dbReference type="RefSeq" id="WP_407659387.1">
    <property type="nucleotide sequence ID" value="NZ_JAVLVT010000001.1"/>
</dbReference>
<keyword evidence="8" id="KW-1185">Reference proteome</keyword>
<feature type="binding site" evidence="5">
    <location>
        <position position="101"/>
    </location>
    <ligand>
        <name>S-adenosyl-L-methionine</name>
        <dbReference type="ChEBI" id="CHEBI:59789"/>
    </ligand>
</feature>
<keyword evidence="1 5" id="KW-0489">Methyltransferase</keyword>
<feature type="domain" description="Ribosomal RNA adenine methylase transferase N-terminal" evidence="6">
    <location>
        <begin position="19"/>
        <end position="183"/>
    </location>
</feature>
<evidence type="ECO:0000313" key="8">
    <source>
        <dbReference type="Proteomes" id="UP001250214"/>
    </source>
</evidence>
<evidence type="ECO:0000313" key="7">
    <source>
        <dbReference type="EMBL" id="MDS1269297.1"/>
    </source>
</evidence>
<organism evidence="7 8">
    <name type="scientific">Lipingzhangella rawalii</name>
    <dbReference type="NCBI Taxonomy" id="2055835"/>
    <lineage>
        <taxon>Bacteria</taxon>
        <taxon>Bacillati</taxon>
        <taxon>Actinomycetota</taxon>
        <taxon>Actinomycetes</taxon>
        <taxon>Streptosporangiales</taxon>
        <taxon>Nocardiopsidaceae</taxon>
        <taxon>Lipingzhangella</taxon>
    </lineage>
</organism>
<dbReference type="InterPro" id="IPR020598">
    <property type="entry name" value="rRNA_Ade_methylase_Trfase_N"/>
</dbReference>
<reference evidence="8" key="1">
    <citation type="submission" date="2023-07" db="EMBL/GenBank/DDBJ databases">
        <title>Novel species in the genus Lipingzhangella isolated from Sambhar Salt Lake.</title>
        <authorList>
            <person name="Jiya N."/>
            <person name="Kajale S."/>
            <person name="Sharma A."/>
        </authorList>
    </citation>
    <scope>NUCLEOTIDE SEQUENCE [LARGE SCALE GENOMIC DNA]</scope>
    <source>
        <strain evidence="8">LS1_29</strain>
    </source>
</reference>
<gene>
    <name evidence="7" type="primary">erm</name>
    <name evidence="7" type="ORF">RIF23_03185</name>
</gene>
<dbReference type="SMART" id="SM00650">
    <property type="entry name" value="rADc"/>
    <property type="match status" value="1"/>
</dbReference>
<accession>A0ABU2H2T3</accession>
<dbReference type="Proteomes" id="UP001250214">
    <property type="component" value="Unassembled WGS sequence"/>
</dbReference>
<dbReference type="PANTHER" id="PTHR11727:SF7">
    <property type="entry name" value="DIMETHYLADENOSINE TRANSFERASE-RELATED"/>
    <property type="match status" value="1"/>
</dbReference>
<keyword evidence="4 5" id="KW-0694">RNA-binding</keyword>
<dbReference type="SUPFAM" id="SSF53335">
    <property type="entry name" value="S-adenosyl-L-methionine-dependent methyltransferases"/>
    <property type="match status" value="1"/>
</dbReference>
<evidence type="ECO:0000256" key="5">
    <source>
        <dbReference type="PROSITE-ProRule" id="PRU01026"/>
    </source>
</evidence>
<feature type="binding site" evidence="5">
    <location>
        <position position="12"/>
    </location>
    <ligand>
        <name>S-adenosyl-L-methionine</name>
        <dbReference type="ChEBI" id="CHEBI:59789"/>
    </ligand>
</feature>
<name>A0ABU2H2T3_9ACTN</name>
<evidence type="ECO:0000256" key="1">
    <source>
        <dbReference type="ARBA" id="ARBA00022603"/>
    </source>
</evidence>
<dbReference type="CDD" id="cd02440">
    <property type="entry name" value="AdoMet_MTases"/>
    <property type="match status" value="1"/>
</dbReference>